<gene>
    <name evidence="3" type="ORF">J2045_003274</name>
</gene>
<dbReference type="PANTHER" id="PTHR43540:SF1">
    <property type="entry name" value="ISOCHORISMATASE HYDROLASE"/>
    <property type="match status" value="1"/>
</dbReference>
<dbReference type="InterPro" id="IPR036380">
    <property type="entry name" value="Isochorismatase-like_sf"/>
</dbReference>
<evidence type="ECO:0000313" key="4">
    <source>
        <dbReference type="Proteomes" id="UP001238496"/>
    </source>
</evidence>
<dbReference type="Proteomes" id="UP001238496">
    <property type="component" value="Unassembled WGS sequence"/>
</dbReference>
<comment type="caution">
    <text evidence="3">The sequence shown here is derived from an EMBL/GenBank/DDBJ whole genome shotgun (WGS) entry which is preliminary data.</text>
</comment>
<dbReference type="CDD" id="cd00431">
    <property type="entry name" value="cysteine_hydrolases"/>
    <property type="match status" value="1"/>
</dbReference>
<accession>A0ABU0GBC8</accession>
<sequence length="207" mass="22082">MIGQLLTIAALSGLVWLANGIRKIGAVSRGMPIGSRPGTALLLIDLQSVFWDEGPYEDTAKADALTAILAEVATAKAEALPIIAVRQEWSIPSTKVIARLTMRGQAIQGTPGIQIAEPFEGLAEHVLVKRVQDAFEAGELDGLLERLDVGKLRIVGLDLRYCVAKTALAARQRGYAVEVVTRATLCVNQTAGDETRGILSSNAVILR</sequence>
<dbReference type="SUPFAM" id="SSF52499">
    <property type="entry name" value="Isochorismatase-like hydrolases"/>
    <property type="match status" value="1"/>
</dbReference>
<dbReference type="PANTHER" id="PTHR43540">
    <property type="entry name" value="PEROXYUREIDOACRYLATE/UREIDOACRYLATE AMIDOHYDROLASE-RELATED"/>
    <property type="match status" value="1"/>
</dbReference>
<organism evidence="3 4">
    <name type="scientific">Peteryoungia aggregata LMG 23059</name>
    <dbReference type="NCBI Taxonomy" id="1368425"/>
    <lineage>
        <taxon>Bacteria</taxon>
        <taxon>Pseudomonadati</taxon>
        <taxon>Pseudomonadota</taxon>
        <taxon>Alphaproteobacteria</taxon>
        <taxon>Hyphomicrobiales</taxon>
        <taxon>Rhizobiaceae</taxon>
        <taxon>Peteryoungia</taxon>
    </lineage>
</organism>
<dbReference type="RefSeq" id="WP_307374583.1">
    <property type="nucleotide sequence ID" value="NZ_JAUSUW010000009.1"/>
</dbReference>
<feature type="domain" description="Isochorismatase-like" evidence="2">
    <location>
        <begin position="39"/>
        <end position="188"/>
    </location>
</feature>
<evidence type="ECO:0000256" key="1">
    <source>
        <dbReference type="ARBA" id="ARBA00022801"/>
    </source>
</evidence>
<evidence type="ECO:0000259" key="2">
    <source>
        <dbReference type="Pfam" id="PF00857"/>
    </source>
</evidence>
<evidence type="ECO:0000313" key="3">
    <source>
        <dbReference type="EMBL" id="MDQ0422229.1"/>
    </source>
</evidence>
<reference evidence="3 4" key="1">
    <citation type="submission" date="2023-07" db="EMBL/GenBank/DDBJ databases">
        <title>Genomic Encyclopedia of Type Strains, Phase IV (KMG-IV): sequencing the most valuable type-strain genomes for metagenomic binning, comparative biology and taxonomic classification.</title>
        <authorList>
            <person name="Goeker M."/>
        </authorList>
    </citation>
    <scope>NUCLEOTIDE SEQUENCE [LARGE SCALE GENOMIC DNA]</scope>
    <source>
        <strain evidence="3 4">DSM 1111</strain>
    </source>
</reference>
<dbReference type="EMBL" id="JAUSUW010000009">
    <property type="protein sequence ID" value="MDQ0422229.1"/>
    <property type="molecule type" value="Genomic_DNA"/>
</dbReference>
<dbReference type="InterPro" id="IPR050272">
    <property type="entry name" value="Isochorismatase-like_hydrls"/>
</dbReference>
<protein>
    <submittedName>
        <fullName evidence="3">Nicotinamidase-related amidase</fullName>
    </submittedName>
</protein>
<dbReference type="Pfam" id="PF00857">
    <property type="entry name" value="Isochorismatase"/>
    <property type="match status" value="1"/>
</dbReference>
<dbReference type="InterPro" id="IPR000868">
    <property type="entry name" value="Isochorismatase-like_dom"/>
</dbReference>
<dbReference type="Gene3D" id="3.40.50.850">
    <property type="entry name" value="Isochorismatase-like"/>
    <property type="match status" value="1"/>
</dbReference>
<keyword evidence="1" id="KW-0378">Hydrolase</keyword>
<proteinExistence type="predicted"/>
<keyword evidence="4" id="KW-1185">Reference proteome</keyword>
<name>A0ABU0GBC8_9HYPH</name>